<feature type="compositionally biased region" description="Basic residues" evidence="1">
    <location>
        <begin position="538"/>
        <end position="547"/>
    </location>
</feature>
<proteinExistence type="predicted"/>
<reference evidence="4" key="1">
    <citation type="submission" date="2021-02" db="EMBL/GenBank/DDBJ databases">
        <authorList>
            <person name="Nowell W R."/>
        </authorList>
    </citation>
    <scope>NUCLEOTIDE SEQUENCE</scope>
</reference>
<feature type="region of interest" description="Disordered" evidence="1">
    <location>
        <begin position="750"/>
        <end position="779"/>
    </location>
</feature>
<sequence>MGMCPGTTGVTTMFPSSHILRALADEDRLGSYYFLMTVTSAPVIIFLLLNVFTHVNSSHFEGGTITYKIYSFNSSYAQVLITQTYIYSSAITCTNAMIASQSPIVDLSTRGDFNISLICVANCTTSGGYTPILHTGYCTDLSAALAISVTQRSDLETLSIGSYFQVAFQQSSWRSLTNGGSFWSVACTISLILRPDGLTLNTPPVATLISPIAIPVGVVQYIQIPTIDADNDDVRCRFATGAQECADVCPPASLPSGTTISTDCTLTITGAQANDWYAVALQIEDFWDTTTNTAFSNVPLQFLIHVYATPSPCLIRPYLYGNFTAGECVGVQVGQPFTMTLFSINYCQSSGYNILDIATLSFPIVTKTTIAPLNSTVSYVTLTWVPAALQVGSQVMCSVAVDDQSQQSNQYCVTFTVGASSVPSCPGETIATTTTTSTSTTSTSTSTTSVTTVTVLVKPANINLPLVIGLSLLALLMVLALCCCCCYWWFCSAAARRRRRRKKEEEEEEKLRQQYLLRQHSPPPPYSSNTPSPVPTLIKRRHPKRTIGKASQSHLTYELTDLDTATSRHNDSTTVTTLDSSVLADIHLSVFSLREREPSTLGIVKISRISRLDQHIKPPVEDDVASEIHLPSETARKRPISVTKLPRGKSAMSSDNRFIGMSGASSGRKRSNTLPPSNEADKLGGVEGRENQISVIKLPRGKSAFSTHTHIIDAPKSAESTPGKRSTMLPLYEIRKSRGDSAGSVLKLKQTAHENSKSSSTVNDQSASVEDVSLQQQQRKSTAVSVMKVKRSISSTGPKIINPIENLVSFDVEAKQANVSEPSSNQRKITSINDSSVTVVKLSRLTQSAVPVHSSPSPPTTVVSNTEI</sequence>
<feature type="compositionally biased region" description="Low complexity" evidence="1">
    <location>
        <begin position="850"/>
        <end position="868"/>
    </location>
</feature>
<evidence type="ECO:0000313" key="4">
    <source>
        <dbReference type="EMBL" id="CAF3552582.1"/>
    </source>
</evidence>
<dbReference type="AlphaFoldDB" id="A0A8S2GSG4"/>
<dbReference type="Proteomes" id="UP000677228">
    <property type="component" value="Unassembled WGS sequence"/>
</dbReference>
<keyword evidence="2" id="KW-0472">Membrane</keyword>
<keyword evidence="2" id="KW-0812">Transmembrane</keyword>
<dbReference type="EMBL" id="CAJOBA010000729">
    <property type="protein sequence ID" value="CAF3552582.1"/>
    <property type="molecule type" value="Genomic_DNA"/>
</dbReference>
<organism evidence="4 5">
    <name type="scientific">Didymodactylos carnosus</name>
    <dbReference type="NCBI Taxonomy" id="1234261"/>
    <lineage>
        <taxon>Eukaryota</taxon>
        <taxon>Metazoa</taxon>
        <taxon>Spiralia</taxon>
        <taxon>Gnathifera</taxon>
        <taxon>Rotifera</taxon>
        <taxon>Eurotatoria</taxon>
        <taxon>Bdelloidea</taxon>
        <taxon>Philodinida</taxon>
        <taxon>Philodinidae</taxon>
        <taxon>Didymodactylos</taxon>
    </lineage>
</organism>
<comment type="caution">
    <text evidence="4">The sequence shown here is derived from an EMBL/GenBank/DDBJ whole genome shotgun (WGS) entry which is preliminary data.</text>
</comment>
<feature type="compositionally biased region" description="Polar residues" evidence="1">
    <location>
        <begin position="757"/>
        <end position="779"/>
    </location>
</feature>
<feature type="region of interest" description="Disordered" evidence="1">
    <location>
        <begin position="848"/>
        <end position="868"/>
    </location>
</feature>
<keyword evidence="2" id="KW-1133">Transmembrane helix</keyword>
<feature type="transmembrane region" description="Helical" evidence="2">
    <location>
        <begin position="466"/>
        <end position="490"/>
    </location>
</feature>
<gene>
    <name evidence="3" type="ORF">OVA965_LOCUS3120</name>
    <name evidence="4" type="ORF">TMI583_LOCUS3119</name>
</gene>
<protein>
    <submittedName>
        <fullName evidence="4">Uncharacterized protein</fullName>
    </submittedName>
</protein>
<dbReference type="EMBL" id="CAJNOK010000729">
    <property type="protein sequence ID" value="CAF0771729.1"/>
    <property type="molecule type" value="Genomic_DNA"/>
</dbReference>
<evidence type="ECO:0000256" key="2">
    <source>
        <dbReference type="SAM" id="Phobius"/>
    </source>
</evidence>
<feature type="region of interest" description="Disordered" evidence="1">
    <location>
        <begin position="502"/>
        <end position="549"/>
    </location>
</feature>
<evidence type="ECO:0000313" key="5">
    <source>
        <dbReference type="Proteomes" id="UP000682733"/>
    </source>
</evidence>
<feature type="region of interest" description="Disordered" evidence="1">
    <location>
        <begin position="645"/>
        <end position="687"/>
    </location>
</feature>
<accession>A0A8S2GSG4</accession>
<dbReference type="Proteomes" id="UP000682733">
    <property type="component" value="Unassembled WGS sequence"/>
</dbReference>
<feature type="transmembrane region" description="Helical" evidence="2">
    <location>
        <begin position="32"/>
        <end position="52"/>
    </location>
</feature>
<evidence type="ECO:0000256" key="1">
    <source>
        <dbReference type="SAM" id="MobiDB-lite"/>
    </source>
</evidence>
<name>A0A8S2GSG4_9BILA</name>
<evidence type="ECO:0000313" key="3">
    <source>
        <dbReference type="EMBL" id="CAF0771729.1"/>
    </source>
</evidence>